<name>A0A0L0CIS1_LUCCU</name>
<dbReference type="GO" id="GO:0006357">
    <property type="term" value="P:regulation of transcription by RNA polymerase II"/>
    <property type="evidence" value="ECO:0007669"/>
    <property type="project" value="TreeGrafter"/>
</dbReference>
<evidence type="ECO:0000313" key="6">
    <source>
        <dbReference type="Proteomes" id="UP000037069"/>
    </source>
</evidence>
<feature type="domain" description="MADF" evidence="3">
    <location>
        <begin position="13"/>
        <end position="100"/>
    </location>
</feature>
<dbReference type="GO" id="GO:0005667">
    <property type="term" value="C:transcription regulator complex"/>
    <property type="evidence" value="ECO:0007669"/>
    <property type="project" value="TreeGrafter"/>
</dbReference>
<gene>
    <name evidence="5" type="ORF">FF38_08191</name>
</gene>
<feature type="domain" description="BESS" evidence="4">
    <location>
        <begin position="292"/>
        <end position="331"/>
    </location>
</feature>
<feature type="compositionally biased region" description="Low complexity" evidence="2">
    <location>
        <begin position="220"/>
        <end position="229"/>
    </location>
</feature>
<dbReference type="Proteomes" id="UP000037069">
    <property type="component" value="Unassembled WGS sequence"/>
</dbReference>
<evidence type="ECO:0008006" key="7">
    <source>
        <dbReference type="Google" id="ProtNLM"/>
    </source>
</evidence>
<dbReference type="EMBL" id="JRES01000340">
    <property type="protein sequence ID" value="KNC32112.1"/>
    <property type="molecule type" value="Genomic_DNA"/>
</dbReference>
<dbReference type="GO" id="GO:0005634">
    <property type="term" value="C:nucleus"/>
    <property type="evidence" value="ECO:0007669"/>
    <property type="project" value="UniProtKB-SubCell"/>
</dbReference>
<evidence type="ECO:0000259" key="4">
    <source>
        <dbReference type="PROSITE" id="PS51031"/>
    </source>
</evidence>
<evidence type="ECO:0000259" key="3">
    <source>
        <dbReference type="PROSITE" id="PS51029"/>
    </source>
</evidence>
<dbReference type="SMART" id="SM00595">
    <property type="entry name" value="MADF"/>
    <property type="match status" value="1"/>
</dbReference>
<dbReference type="InterPro" id="IPR006578">
    <property type="entry name" value="MADF-dom"/>
</dbReference>
<dbReference type="GO" id="GO:0003677">
    <property type="term" value="F:DNA binding"/>
    <property type="evidence" value="ECO:0007669"/>
    <property type="project" value="InterPro"/>
</dbReference>
<evidence type="ECO:0000256" key="2">
    <source>
        <dbReference type="SAM" id="MobiDB-lite"/>
    </source>
</evidence>
<proteinExistence type="predicted"/>
<sequence>MDREGYGPEFDDRLIKLVKENSAIYDVSHPHYRRTPVRMAIWDNIAKELGAPSRFLQTKWKNIRYNYLQEQKCLETGTVNTNIRKRRFTEDLSFLKYTAYRRDGTGPIKSNCNGSDDSNSYMYPDNLAPTNSSNTYEVIELDRSDDEGDDFLPDVSAFLAPMNDITQTSIQDPYGLPNNPEEANIQTKQEPDVTIHQSSGDNTKRSVSPTNSQGSNRSSPLLTPILTTTNNGKEMNSISNGNSQLYSEVTIQPIPPAPSPLKRPLTISPSQDHMLTNSAKRKTTSALATLNTDPIELYCLSLVDCFRAMPRSERERVKFEFAKILKDAHYKDQM</sequence>
<protein>
    <recommendedName>
        <fullName evidence="7">MADF domain-containing protein</fullName>
    </recommendedName>
</protein>
<accession>A0A0L0CIS1</accession>
<comment type="caution">
    <text evidence="5">The sequence shown here is derived from an EMBL/GenBank/DDBJ whole genome shotgun (WGS) entry which is preliminary data.</text>
</comment>
<dbReference type="Pfam" id="PF10545">
    <property type="entry name" value="MADF_DNA_bdg"/>
    <property type="match status" value="1"/>
</dbReference>
<dbReference type="InterPro" id="IPR004210">
    <property type="entry name" value="BESS_motif"/>
</dbReference>
<dbReference type="PROSITE" id="PS51031">
    <property type="entry name" value="BESS"/>
    <property type="match status" value="1"/>
</dbReference>
<dbReference type="OrthoDB" id="10262320at2759"/>
<keyword evidence="1" id="KW-0539">Nucleus</keyword>
<keyword evidence="6" id="KW-1185">Reference proteome</keyword>
<organism evidence="5 6">
    <name type="scientific">Lucilia cuprina</name>
    <name type="common">Green bottle fly</name>
    <name type="synonym">Australian sheep blowfly</name>
    <dbReference type="NCBI Taxonomy" id="7375"/>
    <lineage>
        <taxon>Eukaryota</taxon>
        <taxon>Metazoa</taxon>
        <taxon>Ecdysozoa</taxon>
        <taxon>Arthropoda</taxon>
        <taxon>Hexapoda</taxon>
        <taxon>Insecta</taxon>
        <taxon>Pterygota</taxon>
        <taxon>Neoptera</taxon>
        <taxon>Endopterygota</taxon>
        <taxon>Diptera</taxon>
        <taxon>Brachycera</taxon>
        <taxon>Muscomorpha</taxon>
        <taxon>Oestroidea</taxon>
        <taxon>Calliphoridae</taxon>
        <taxon>Luciliinae</taxon>
        <taxon>Lucilia</taxon>
    </lineage>
</organism>
<evidence type="ECO:0000313" key="5">
    <source>
        <dbReference type="EMBL" id="KNC32112.1"/>
    </source>
</evidence>
<dbReference type="AlphaFoldDB" id="A0A0L0CIS1"/>
<reference evidence="5" key="1">
    <citation type="journal article" date="2015" name="Nat. Commun.">
        <title>Lucilia cuprina genome unlocks parasitic fly biology to underpin future interventions.</title>
        <authorList>
            <person name="Anstead C.A."/>
            <person name="Korhonen P.K."/>
            <person name="Young N.D."/>
            <person name="Hall R.S."/>
            <person name="Jex A.R."/>
            <person name="Murali S.C."/>
            <person name="Hughes D.S."/>
            <person name="Lee S.F."/>
            <person name="Perry T."/>
            <person name="Stroehlein A.J."/>
            <person name="Ansell B.R."/>
            <person name="Breugelmans B."/>
            <person name="Hofmann A."/>
            <person name="Qu J."/>
            <person name="Dugan S."/>
            <person name="Lee S.L."/>
            <person name="Chao H."/>
            <person name="Dinh H."/>
            <person name="Han Y."/>
            <person name="Doddapaneni H.V."/>
            <person name="Worley K.C."/>
            <person name="Muzny D.M."/>
            <person name="Ioannidis P."/>
            <person name="Waterhouse R.M."/>
            <person name="Zdobnov E.M."/>
            <person name="James P.J."/>
            <person name="Bagnall N.H."/>
            <person name="Kotze A.C."/>
            <person name="Gibbs R.A."/>
            <person name="Richards S."/>
            <person name="Batterham P."/>
            <person name="Gasser R.B."/>
        </authorList>
    </citation>
    <scope>NUCLEOTIDE SEQUENCE [LARGE SCALE GENOMIC DNA]</scope>
    <source>
        <strain evidence="5">LS</strain>
        <tissue evidence="5">Full body</tissue>
    </source>
</reference>
<comment type="subcellular location">
    <subcellularLocation>
        <location evidence="1">Nucleus</location>
    </subcellularLocation>
</comment>
<dbReference type="PANTHER" id="PTHR12243">
    <property type="entry name" value="MADF DOMAIN TRANSCRIPTION FACTOR"/>
    <property type="match status" value="1"/>
</dbReference>
<dbReference type="InterPro" id="IPR039353">
    <property type="entry name" value="TF_Adf1"/>
</dbReference>
<dbReference type="PANTHER" id="PTHR12243:SF64">
    <property type="entry name" value="DORSAL INTERACTING PROTEIN 3-RELATED"/>
    <property type="match status" value="1"/>
</dbReference>
<dbReference type="PROSITE" id="PS51029">
    <property type="entry name" value="MADF"/>
    <property type="match status" value="1"/>
</dbReference>
<evidence type="ECO:0000256" key="1">
    <source>
        <dbReference type="PROSITE-ProRule" id="PRU00371"/>
    </source>
</evidence>
<dbReference type="OMA" id="KNIRYNY"/>
<feature type="region of interest" description="Disordered" evidence="2">
    <location>
        <begin position="168"/>
        <end position="234"/>
    </location>
</feature>
<feature type="compositionally biased region" description="Polar residues" evidence="2">
    <location>
        <begin position="195"/>
        <end position="219"/>
    </location>
</feature>